<evidence type="ECO:0000256" key="2">
    <source>
        <dbReference type="ARBA" id="ARBA00022670"/>
    </source>
</evidence>
<dbReference type="GO" id="GO:0006508">
    <property type="term" value="P:proteolysis"/>
    <property type="evidence" value="ECO:0007669"/>
    <property type="project" value="UniProtKB-KW"/>
</dbReference>
<reference evidence="11" key="1">
    <citation type="submission" date="2020-05" db="EMBL/GenBank/DDBJ databases">
        <title>Frigoriglobus tundricola gen. nov., sp. nov., a psychrotolerant cellulolytic planctomycete of the family Gemmataceae with two divergent copies of 16S rRNA gene.</title>
        <authorList>
            <person name="Kulichevskaya I.S."/>
            <person name="Ivanova A.A."/>
            <person name="Naumoff D.G."/>
            <person name="Beletsky A.V."/>
            <person name="Rijpstra W.I.C."/>
            <person name="Sinninghe Damste J.S."/>
            <person name="Mardanov A.V."/>
            <person name="Ravin N.V."/>
            <person name="Dedysh S.N."/>
        </authorList>
    </citation>
    <scope>NUCLEOTIDE SEQUENCE [LARGE SCALE GENOMIC DNA]</scope>
    <source>
        <strain evidence="11">PL17</strain>
    </source>
</reference>
<evidence type="ECO:0000256" key="9">
    <source>
        <dbReference type="SAM" id="MobiDB-lite"/>
    </source>
</evidence>
<dbReference type="SUPFAM" id="SSF143081">
    <property type="entry name" value="BB1717-like"/>
    <property type="match status" value="1"/>
</dbReference>
<keyword evidence="6" id="KW-0238">DNA-binding</keyword>
<dbReference type="EMBL" id="CP053452">
    <property type="protein sequence ID" value="QJX00284.1"/>
    <property type="molecule type" value="Genomic_DNA"/>
</dbReference>
<dbReference type="GO" id="GO:0016829">
    <property type="term" value="F:lyase activity"/>
    <property type="evidence" value="ECO:0007669"/>
    <property type="project" value="UniProtKB-KW"/>
</dbReference>
<evidence type="ECO:0000256" key="5">
    <source>
        <dbReference type="ARBA" id="ARBA00023124"/>
    </source>
</evidence>
<dbReference type="Pfam" id="PF02586">
    <property type="entry name" value="SRAP"/>
    <property type="match status" value="1"/>
</dbReference>
<dbReference type="GO" id="GO:0003697">
    <property type="term" value="F:single-stranded DNA binding"/>
    <property type="evidence" value="ECO:0007669"/>
    <property type="project" value="InterPro"/>
</dbReference>
<evidence type="ECO:0000256" key="1">
    <source>
        <dbReference type="ARBA" id="ARBA00008136"/>
    </source>
</evidence>
<gene>
    <name evidence="10" type="ORF">FTUN_7909</name>
</gene>
<dbReference type="PANTHER" id="PTHR13604:SF0">
    <property type="entry name" value="ABASIC SITE PROCESSING PROTEIN HMCES"/>
    <property type="match status" value="1"/>
</dbReference>
<dbReference type="Gene3D" id="3.90.1680.10">
    <property type="entry name" value="SOS response associated peptidase-like"/>
    <property type="match status" value="1"/>
</dbReference>
<dbReference type="PANTHER" id="PTHR13604">
    <property type="entry name" value="DC12-RELATED"/>
    <property type="match status" value="1"/>
</dbReference>
<dbReference type="InterPro" id="IPR036590">
    <property type="entry name" value="SRAP-like"/>
</dbReference>
<keyword evidence="4 8" id="KW-0378">Hydrolase</keyword>
<dbReference type="Proteomes" id="UP000503447">
    <property type="component" value="Chromosome"/>
</dbReference>
<keyword evidence="2 8" id="KW-0645">Protease</keyword>
<dbReference type="KEGG" id="ftj:FTUN_7909"/>
<evidence type="ECO:0000256" key="7">
    <source>
        <dbReference type="ARBA" id="ARBA00023239"/>
    </source>
</evidence>
<organism evidence="10 11">
    <name type="scientific">Frigoriglobus tundricola</name>
    <dbReference type="NCBI Taxonomy" id="2774151"/>
    <lineage>
        <taxon>Bacteria</taxon>
        <taxon>Pseudomonadati</taxon>
        <taxon>Planctomycetota</taxon>
        <taxon>Planctomycetia</taxon>
        <taxon>Gemmatales</taxon>
        <taxon>Gemmataceae</taxon>
        <taxon>Frigoriglobus</taxon>
    </lineage>
</organism>
<dbReference type="AlphaFoldDB" id="A0A6M5Z491"/>
<evidence type="ECO:0000256" key="3">
    <source>
        <dbReference type="ARBA" id="ARBA00022763"/>
    </source>
</evidence>
<name>A0A6M5Z491_9BACT</name>
<evidence type="ECO:0000256" key="6">
    <source>
        <dbReference type="ARBA" id="ARBA00023125"/>
    </source>
</evidence>
<evidence type="ECO:0000313" key="10">
    <source>
        <dbReference type="EMBL" id="QJX00284.1"/>
    </source>
</evidence>
<accession>A0A6M5Z491</accession>
<dbReference type="EC" id="3.4.-.-" evidence="8"/>
<keyword evidence="3" id="KW-0227">DNA damage</keyword>
<protein>
    <recommendedName>
        <fullName evidence="8">Abasic site processing protein</fullName>
        <ecNumber evidence="8">3.4.-.-</ecNumber>
    </recommendedName>
</protein>
<feature type="region of interest" description="Disordered" evidence="9">
    <location>
        <begin position="140"/>
        <end position="162"/>
    </location>
</feature>
<evidence type="ECO:0000256" key="8">
    <source>
        <dbReference type="RuleBase" id="RU364100"/>
    </source>
</evidence>
<proteinExistence type="inferred from homology"/>
<dbReference type="GO" id="GO:0008233">
    <property type="term" value="F:peptidase activity"/>
    <property type="evidence" value="ECO:0007669"/>
    <property type="project" value="UniProtKB-KW"/>
</dbReference>
<keyword evidence="7" id="KW-0456">Lyase</keyword>
<keyword evidence="5" id="KW-0190">Covalent protein-DNA linkage</keyword>
<comment type="similarity">
    <text evidence="1 8">Belongs to the SOS response-associated peptidase family.</text>
</comment>
<evidence type="ECO:0000313" key="11">
    <source>
        <dbReference type="Proteomes" id="UP000503447"/>
    </source>
</evidence>
<keyword evidence="11" id="KW-1185">Reference proteome</keyword>
<evidence type="ECO:0000256" key="4">
    <source>
        <dbReference type="ARBA" id="ARBA00022801"/>
    </source>
</evidence>
<dbReference type="GO" id="GO:0106300">
    <property type="term" value="P:protein-DNA covalent cross-linking repair"/>
    <property type="evidence" value="ECO:0007669"/>
    <property type="project" value="InterPro"/>
</dbReference>
<dbReference type="InterPro" id="IPR003738">
    <property type="entry name" value="SRAP"/>
</dbReference>
<sequence length="162" mass="17566">MVPNWSNDGKPGPINAHAETVAGLSTFSDSFRERRCILPASGSYAWCVQGGKKRPHRFRLKGGGVMGFAGLWSKWKVDDKPAPFTCCLITTTANDVVRPFHDRTPAILAPDDYAAWLEAGTKPKAAHALLQPHPSELMEEAEANPLVNSPKNEGPHLLDPAA</sequence>